<gene>
    <name evidence="2" type="ORF">BpHYR1_001840</name>
</gene>
<comment type="caution">
    <text evidence="2">The sequence shown here is derived from an EMBL/GenBank/DDBJ whole genome shotgun (WGS) entry which is preliminary data.</text>
</comment>
<evidence type="ECO:0000313" key="3">
    <source>
        <dbReference type="Proteomes" id="UP000276133"/>
    </source>
</evidence>
<evidence type="ECO:0000313" key="2">
    <source>
        <dbReference type="EMBL" id="RNA15168.1"/>
    </source>
</evidence>
<proteinExistence type="predicted"/>
<feature type="non-terminal residue" evidence="2">
    <location>
        <position position="533"/>
    </location>
</feature>
<dbReference type="AlphaFoldDB" id="A0A3M7QW11"/>
<accession>A0A3M7QW11</accession>
<feature type="chain" id="PRO_5018071929" evidence="1">
    <location>
        <begin position="23"/>
        <end position="533"/>
    </location>
</feature>
<protein>
    <submittedName>
        <fullName evidence="2">Uncharacterized protein</fullName>
    </submittedName>
</protein>
<dbReference type="Gene3D" id="2.130.10.10">
    <property type="entry name" value="YVTN repeat-like/Quinoprotein amine dehydrogenase"/>
    <property type="match status" value="2"/>
</dbReference>
<dbReference type="EMBL" id="REGN01005023">
    <property type="protein sequence ID" value="RNA15168.1"/>
    <property type="molecule type" value="Genomic_DNA"/>
</dbReference>
<dbReference type="InterPro" id="IPR015943">
    <property type="entry name" value="WD40/YVTN_repeat-like_dom_sf"/>
</dbReference>
<keyword evidence="1" id="KW-0732">Signal</keyword>
<feature type="signal peptide" evidence="1">
    <location>
        <begin position="1"/>
        <end position="22"/>
    </location>
</feature>
<organism evidence="2 3">
    <name type="scientific">Brachionus plicatilis</name>
    <name type="common">Marine rotifer</name>
    <name type="synonym">Brachionus muelleri</name>
    <dbReference type="NCBI Taxonomy" id="10195"/>
    <lineage>
        <taxon>Eukaryota</taxon>
        <taxon>Metazoa</taxon>
        <taxon>Spiralia</taxon>
        <taxon>Gnathifera</taxon>
        <taxon>Rotifera</taxon>
        <taxon>Eurotatoria</taxon>
        <taxon>Monogononta</taxon>
        <taxon>Pseudotrocha</taxon>
        <taxon>Ploima</taxon>
        <taxon>Brachionidae</taxon>
        <taxon>Brachionus</taxon>
    </lineage>
</organism>
<reference evidence="2 3" key="1">
    <citation type="journal article" date="2018" name="Sci. Rep.">
        <title>Genomic signatures of local adaptation to the degree of environmental predictability in rotifers.</title>
        <authorList>
            <person name="Franch-Gras L."/>
            <person name="Hahn C."/>
            <person name="Garcia-Roger E.M."/>
            <person name="Carmona M.J."/>
            <person name="Serra M."/>
            <person name="Gomez A."/>
        </authorList>
    </citation>
    <scope>NUCLEOTIDE SEQUENCE [LARGE SCALE GENOMIC DNA]</scope>
    <source>
        <strain evidence="2">HYR1</strain>
    </source>
</reference>
<dbReference type="Proteomes" id="UP000276133">
    <property type="component" value="Unassembled WGS sequence"/>
</dbReference>
<evidence type="ECO:0000256" key="1">
    <source>
        <dbReference type="SAM" id="SignalP"/>
    </source>
</evidence>
<name>A0A3M7QW11_BRAPC</name>
<sequence length="533" mass="60493">MNEFRVWFFIYLKLSFQGFITSELIASGGNDDKIRIFELDGTIRYQKCAKSDVLSLDARIDINVVVAGRTGKDIFIWFYKNGTVLQPDTENHVYSVMILNDTHFLAGYRNKIILWSLDLQTEISIQNTNFNEVRVLKVLKLDKIVIALSRGKIFAYSLKDLTMLSSYDLGTQNINIRSIDVLNRHFIVSKCSAKMCILGLNSSNSFYLEKEKNFNRNVRAIKILNESFIVLGGCGIGYWNLESDILYYPYQQYCDDDINTIEVSSSDVFITGHEDGRIKLWNSTKITIIKNLITTHEKILGMVNLNKPELIFLTTKNWINNMLELKTTHFPIKSESTSSEVMTSMAEFDTSKIQTTTIAKNEMTLFKSYKIQNTFLTLESTSKHGLITSSKEETSTLTEPTQIELTNNEISKPLTDKIQNTFLTLESTSKHGLMTSSKEETSIASQSSRTYFQTTDNFTPSITTQAQKEITTNVIKIPSTDKSAEAKSNLSIIFKNLSLGEFFQFESLDIGLIMDLSQLNLDMNDCLSNCSGN</sequence>
<keyword evidence="3" id="KW-1185">Reference proteome</keyword>
<dbReference type="InterPro" id="IPR036322">
    <property type="entry name" value="WD40_repeat_dom_sf"/>
</dbReference>
<dbReference type="SUPFAM" id="SSF50978">
    <property type="entry name" value="WD40 repeat-like"/>
    <property type="match status" value="1"/>
</dbReference>